<organism evidence="1 2">
    <name type="scientific">Blyttiomyces helicus</name>
    <dbReference type="NCBI Taxonomy" id="388810"/>
    <lineage>
        <taxon>Eukaryota</taxon>
        <taxon>Fungi</taxon>
        <taxon>Fungi incertae sedis</taxon>
        <taxon>Chytridiomycota</taxon>
        <taxon>Chytridiomycota incertae sedis</taxon>
        <taxon>Chytridiomycetes</taxon>
        <taxon>Chytridiomycetes incertae sedis</taxon>
        <taxon>Blyttiomyces</taxon>
    </lineage>
</organism>
<accession>A0A4P9WGH7</accession>
<evidence type="ECO:0000313" key="2">
    <source>
        <dbReference type="Proteomes" id="UP000269721"/>
    </source>
</evidence>
<keyword evidence="2" id="KW-1185">Reference proteome</keyword>
<name>A0A4P9WGH7_9FUNG</name>
<proteinExistence type="predicted"/>
<reference evidence="2" key="1">
    <citation type="journal article" date="2018" name="Nat. Microbiol.">
        <title>Leveraging single-cell genomics to expand the fungal tree of life.</title>
        <authorList>
            <person name="Ahrendt S.R."/>
            <person name="Quandt C.A."/>
            <person name="Ciobanu D."/>
            <person name="Clum A."/>
            <person name="Salamov A."/>
            <person name="Andreopoulos B."/>
            <person name="Cheng J.F."/>
            <person name="Woyke T."/>
            <person name="Pelin A."/>
            <person name="Henrissat B."/>
            <person name="Reynolds N.K."/>
            <person name="Benny G.L."/>
            <person name="Smith M.E."/>
            <person name="James T.Y."/>
            <person name="Grigoriev I.V."/>
        </authorList>
    </citation>
    <scope>NUCLEOTIDE SEQUENCE [LARGE SCALE GENOMIC DNA]</scope>
</reference>
<evidence type="ECO:0000313" key="1">
    <source>
        <dbReference type="EMBL" id="RKO91919.1"/>
    </source>
</evidence>
<gene>
    <name evidence="1" type="ORF">BDK51DRAFT_30627</name>
</gene>
<dbReference type="Proteomes" id="UP000269721">
    <property type="component" value="Unassembled WGS sequence"/>
</dbReference>
<evidence type="ECO:0008006" key="3">
    <source>
        <dbReference type="Google" id="ProtNLM"/>
    </source>
</evidence>
<dbReference type="EMBL" id="KZ994846">
    <property type="protein sequence ID" value="RKO91919.1"/>
    <property type="molecule type" value="Genomic_DNA"/>
</dbReference>
<dbReference type="AlphaFoldDB" id="A0A4P9WGH7"/>
<sequence length="273" mass="29729">MSNVAPLLVAFPHLTHFALEFTILSDVVPLPEGKWVAIERIIAGLQHLSLPFQTDREGGANAVARMNNAIGARLTKGVLRQSWRGASALTSGAALTRLSIPGTHMHFHGPFLLRVLPEVTVLELGPASLSPDPHGTGILRELLNHQPLTFLKMFLPSPACDIQNFLTLLRLRGSCLSRLEIFDVFDGGTPDEIMTSLAHTTPNLEKVSLRGSYSSPDLEISFPMLDNLKANCVKLTDVYPVPWSPGLFPKGIYAGYVWPGKPLMPFSGFVVCA</sequence>
<protein>
    <recommendedName>
        <fullName evidence="3">F-box domain-containing protein</fullName>
    </recommendedName>
</protein>